<evidence type="ECO:0000313" key="3">
    <source>
        <dbReference type="EMBL" id="KRT94812.1"/>
    </source>
</evidence>
<keyword evidence="1" id="KW-0238">DNA-binding</keyword>
<evidence type="ECO:0000313" key="5">
    <source>
        <dbReference type="Proteomes" id="UP000036168"/>
    </source>
</evidence>
<dbReference type="PANTHER" id="PTHR46558">
    <property type="entry name" value="TRACRIPTIONAL REGULATORY PROTEIN-RELATED-RELATED"/>
    <property type="match status" value="1"/>
</dbReference>
<reference evidence="3 5" key="1">
    <citation type="journal article" date="2015" name="Int. J. Syst. Evol. Microbiol.">
        <title>Bacillus glycinifermentans sp. nov., isolated from fermented soybean paste.</title>
        <authorList>
            <person name="Kim S.J."/>
            <person name="Dunlap C.A."/>
            <person name="Kwon S.W."/>
            <person name="Rooney A.P."/>
        </authorList>
    </citation>
    <scope>NUCLEOTIDE SEQUENCE [LARGE SCALE GENOMIC DNA]</scope>
    <source>
        <strain evidence="3 5">GO-13</strain>
    </source>
</reference>
<dbReference type="Proteomes" id="UP000036168">
    <property type="component" value="Unassembled WGS sequence"/>
</dbReference>
<evidence type="ECO:0000313" key="6">
    <source>
        <dbReference type="Proteomes" id="UP001341297"/>
    </source>
</evidence>
<dbReference type="Gene3D" id="1.10.260.40">
    <property type="entry name" value="lambda repressor-like DNA-binding domains"/>
    <property type="match status" value="1"/>
</dbReference>
<keyword evidence="6" id="KW-1185">Reference proteome</keyword>
<dbReference type="EMBL" id="LECW02000005">
    <property type="protein sequence ID" value="KRT94812.1"/>
    <property type="molecule type" value="Genomic_DNA"/>
</dbReference>
<dbReference type="EMBL" id="JARRTL010000037">
    <property type="protein sequence ID" value="MEC0487797.1"/>
    <property type="molecule type" value="Genomic_DNA"/>
</dbReference>
<dbReference type="CDD" id="cd00093">
    <property type="entry name" value="HTH_XRE"/>
    <property type="match status" value="1"/>
</dbReference>
<feature type="domain" description="HTH cro/C1-type" evidence="2">
    <location>
        <begin position="11"/>
        <end position="65"/>
    </location>
</feature>
<accession>A0A0T6BTA8</accession>
<evidence type="ECO:0000259" key="2">
    <source>
        <dbReference type="PROSITE" id="PS50943"/>
    </source>
</evidence>
<comment type="caution">
    <text evidence="3">The sequence shown here is derived from an EMBL/GenBank/DDBJ whole genome shotgun (WGS) entry which is preliminary data.</text>
</comment>
<dbReference type="AlphaFoldDB" id="A0A0T6BTA8"/>
<dbReference type="PANTHER" id="PTHR46558:SF14">
    <property type="entry name" value="HTH-TYPE TRANSCRIPTIONAL REGULATOR ANSR"/>
    <property type="match status" value="1"/>
</dbReference>
<gene>
    <name evidence="3" type="ORF">AB447_214270</name>
    <name evidence="4" type="ORF">P8828_23925</name>
</gene>
<sequence>MATKTKQQTWLKHQRLRKGLTQKDVASKANIARTTYASIEQGERNASVPTAKAIADVLDFDWTLFFDDQVRDSSSGKNTA</sequence>
<evidence type="ECO:0000313" key="4">
    <source>
        <dbReference type="EMBL" id="MEC0487797.1"/>
    </source>
</evidence>
<organism evidence="3 5">
    <name type="scientific">Bacillus glycinifermentans</name>
    <dbReference type="NCBI Taxonomy" id="1664069"/>
    <lineage>
        <taxon>Bacteria</taxon>
        <taxon>Bacillati</taxon>
        <taxon>Bacillota</taxon>
        <taxon>Bacilli</taxon>
        <taxon>Bacillales</taxon>
        <taxon>Bacillaceae</taxon>
        <taxon>Bacillus</taxon>
    </lineage>
</organism>
<reference evidence="4 6" key="3">
    <citation type="submission" date="2023-03" db="EMBL/GenBank/DDBJ databases">
        <title>Agriculturally important microbes genome sequencing.</title>
        <authorList>
            <person name="Dunlap C."/>
        </authorList>
    </citation>
    <scope>NUCLEOTIDE SEQUENCE [LARGE SCALE GENOMIC DNA]</scope>
    <source>
        <strain evidence="4 6">CBP-3203</strain>
    </source>
</reference>
<evidence type="ECO:0000256" key="1">
    <source>
        <dbReference type="ARBA" id="ARBA00023125"/>
    </source>
</evidence>
<dbReference type="PROSITE" id="PS50943">
    <property type="entry name" value="HTH_CROC1"/>
    <property type="match status" value="1"/>
</dbReference>
<dbReference type="SMART" id="SM00530">
    <property type="entry name" value="HTH_XRE"/>
    <property type="match status" value="1"/>
</dbReference>
<dbReference type="SUPFAM" id="SSF47413">
    <property type="entry name" value="lambda repressor-like DNA-binding domains"/>
    <property type="match status" value="1"/>
</dbReference>
<dbReference type="Pfam" id="PF01381">
    <property type="entry name" value="HTH_3"/>
    <property type="match status" value="1"/>
</dbReference>
<protein>
    <submittedName>
        <fullName evidence="4">Helix-turn-helix transcriptional regulator</fullName>
    </submittedName>
    <submittedName>
        <fullName evidence="3">XRE family transcriptional regulator</fullName>
    </submittedName>
</protein>
<proteinExistence type="predicted"/>
<dbReference type="InterPro" id="IPR001387">
    <property type="entry name" value="Cro/C1-type_HTH"/>
</dbReference>
<dbReference type="InterPro" id="IPR010982">
    <property type="entry name" value="Lambda_DNA-bd_dom_sf"/>
</dbReference>
<dbReference type="OrthoDB" id="1859224at2"/>
<reference evidence="3" key="2">
    <citation type="submission" date="2015-10" db="EMBL/GenBank/DDBJ databases">
        <authorList>
            <person name="Gilbert D.G."/>
        </authorList>
    </citation>
    <scope>NUCLEOTIDE SEQUENCE</scope>
    <source>
        <strain evidence="3">GO-13</strain>
    </source>
</reference>
<name>A0A0T6BTA8_9BACI</name>
<dbReference type="Proteomes" id="UP001341297">
    <property type="component" value="Unassembled WGS sequence"/>
</dbReference>
<dbReference type="GO" id="GO:0003677">
    <property type="term" value="F:DNA binding"/>
    <property type="evidence" value="ECO:0007669"/>
    <property type="project" value="UniProtKB-KW"/>
</dbReference>